<accession>A0A2K1X6Z2</accession>
<name>A0A2K1X6Z2_POPTR</name>
<dbReference type="PANTHER" id="PTHR46632">
    <property type="entry name" value="E3 UBIQUITIN-PROTEIN LIGASE SINA-LIKE 4"/>
    <property type="match status" value="1"/>
</dbReference>
<sequence>MEEGVLFLLSKGIESIGNIVIVTFVRPSFSKDGFLYDLVAGRGVSSLRLKSLTEPFPGRVEGLPPVDFLLIPFPFLGPSGQLDLEVCIWSSTELGADCS</sequence>
<dbReference type="InterPro" id="IPR044286">
    <property type="entry name" value="SINL_plant"/>
</dbReference>
<dbReference type="AlphaFoldDB" id="A0A2K1X6Z2"/>
<evidence type="ECO:0000313" key="1">
    <source>
        <dbReference type="EMBL" id="PNS96552.1"/>
    </source>
</evidence>
<reference evidence="1 2" key="1">
    <citation type="journal article" date="2006" name="Science">
        <title>The genome of black cottonwood, Populus trichocarpa (Torr. &amp; Gray).</title>
        <authorList>
            <person name="Tuskan G.A."/>
            <person name="Difazio S."/>
            <person name="Jansson S."/>
            <person name="Bohlmann J."/>
            <person name="Grigoriev I."/>
            <person name="Hellsten U."/>
            <person name="Putnam N."/>
            <person name="Ralph S."/>
            <person name="Rombauts S."/>
            <person name="Salamov A."/>
            <person name="Schein J."/>
            <person name="Sterck L."/>
            <person name="Aerts A."/>
            <person name="Bhalerao R.R."/>
            <person name="Bhalerao R.P."/>
            <person name="Blaudez D."/>
            <person name="Boerjan W."/>
            <person name="Brun A."/>
            <person name="Brunner A."/>
            <person name="Busov V."/>
            <person name="Campbell M."/>
            <person name="Carlson J."/>
            <person name="Chalot M."/>
            <person name="Chapman J."/>
            <person name="Chen G.L."/>
            <person name="Cooper D."/>
            <person name="Coutinho P.M."/>
            <person name="Couturier J."/>
            <person name="Covert S."/>
            <person name="Cronk Q."/>
            <person name="Cunningham R."/>
            <person name="Davis J."/>
            <person name="Degroeve S."/>
            <person name="Dejardin A."/>
            <person name="Depamphilis C."/>
            <person name="Detter J."/>
            <person name="Dirks B."/>
            <person name="Dubchak I."/>
            <person name="Duplessis S."/>
            <person name="Ehlting J."/>
            <person name="Ellis B."/>
            <person name="Gendler K."/>
            <person name="Goodstein D."/>
            <person name="Gribskov M."/>
            <person name="Grimwood J."/>
            <person name="Groover A."/>
            <person name="Gunter L."/>
            <person name="Hamberger B."/>
            <person name="Heinze B."/>
            <person name="Helariutta Y."/>
            <person name="Henrissat B."/>
            <person name="Holligan D."/>
            <person name="Holt R."/>
            <person name="Huang W."/>
            <person name="Islam-Faridi N."/>
            <person name="Jones S."/>
            <person name="Jones-Rhoades M."/>
            <person name="Jorgensen R."/>
            <person name="Joshi C."/>
            <person name="Kangasjarvi J."/>
            <person name="Karlsson J."/>
            <person name="Kelleher C."/>
            <person name="Kirkpatrick R."/>
            <person name="Kirst M."/>
            <person name="Kohler A."/>
            <person name="Kalluri U."/>
            <person name="Larimer F."/>
            <person name="Leebens-Mack J."/>
            <person name="Leple J.C."/>
            <person name="Locascio P."/>
            <person name="Lou Y."/>
            <person name="Lucas S."/>
            <person name="Martin F."/>
            <person name="Montanini B."/>
            <person name="Napoli C."/>
            <person name="Nelson D.R."/>
            <person name="Nelson C."/>
            <person name="Nieminen K."/>
            <person name="Nilsson O."/>
            <person name="Pereda V."/>
            <person name="Peter G."/>
            <person name="Philippe R."/>
            <person name="Pilate G."/>
            <person name="Poliakov A."/>
            <person name="Razumovskaya J."/>
            <person name="Richardson P."/>
            <person name="Rinaldi C."/>
            <person name="Ritland K."/>
            <person name="Rouze P."/>
            <person name="Ryaboy D."/>
            <person name="Schmutz J."/>
            <person name="Schrader J."/>
            <person name="Segerman B."/>
            <person name="Shin H."/>
            <person name="Siddiqui A."/>
            <person name="Sterky F."/>
            <person name="Terry A."/>
            <person name="Tsai C.J."/>
            <person name="Uberbacher E."/>
            <person name="Unneberg P."/>
            <person name="Vahala J."/>
            <person name="Wall K."/>
            <person name="Wessler S."/>
            <person name="Yang G."/>
            <person name="Yin T."/>
            <person name="Douglas C."/>
            <person name="Marra M."/>
            <person name="Sandberg G."/>
            <person name="Van de Peer Y."/>
            <person name="Rokhsar D."/>
        </authorList>
    </citation>
    <scope>NUCLEOTIDE SEQUENCE [LARGE SCALE GENOMIC DNA]</scope>
    <source>
        <strain evidence="2">cv. Nisqually</strain>
    </source>
</reference>
<dbReference type="EMBL" id="CM009306">
    <property type="protein sequence ID" value="PNS96552.1"/>
    <property type="molecule type" value="Genomic_DNA"/>
</dbReference>
<protein>
    <submittedName>
        <fullName evidence="1">Uncharacterized protein</fullName>
    </submittedName>
</protein>
<organism evidence="1 2">
    <name type="scientific">Populus trichocarpa</name>
    <name type="common">Western balsam poplar</name>
    <name type="synonym">Populus balsamifera subsp. trichocarpa</name>
    <dbReference type="NCBI Taxonomy" id="3694"/>
    <lineage>
        <taxon>Eukaryota</taxon>
        <taxon>Viridiplantae</taxon>
        <taxon>Streptophyta</taxon>
        <taxon>Embryophyta</taxon>
        <taxon>Tracheophyta</taxon>
        <taxon>Spermatophyta</taxon>
        <taxon>Magnoliopsida</taxon>
        <taxon>eudicotyledons</taxon>
        <taxon>Gunneridae</taxon>
        <taxon>Pentapetalae</taxon>
        <taxon>rosids</taxon>
        <taxon>fabids</taxon>
        <taxon>Malpighiales</taxon>
        <taxon>Salicaceae</taxon>
        <taxon>Saliceae</taxon>
        <taxon>Populus</taxon>
    </lineage>
</organism>
<dbReference type="PANTHER" id="PTHR46632:SF13">
    <property type="entry name" value="RING-TYPE E3 UBIQUITIN TRANSFERASE"/>
    <property type="match status" value="1"/>
</dbReference>
<keyword evidence="2" id="KW-1185">Reference proteome</keyword>
<proteinExistence type="predicted"/>
<dbReference type="STRING" id="3694.A0A2K1X6Z2"/>
<gene>
    <name evidence="1" type="ORF">POPTR_017G123200</name>
</gene>
<dbReference type="InParanoid" id="A0A2K1X6Z2"/>
<dbReference type="Proteomes" id="UP000006729">
    <property type="component" value="Chromosome 17"/>
</dbReference>
<evidence type="ECO:0000313" key="2">
    <source>
        <dbReference type="Proteomes" id="UP000006729"/>
    </source>
</evidence>